<proteinExistence type="predicted"/>
<evidence type="ECO:0000313" key="2">
    <source>
        <dbReference type="EMBL" id="KNZ56580.1"/>
    </source>
</evidence>
<name>A0A0L6V8Y8_9BASI</name>
<evidence type="ECO:0000313" key="3">
    <source>
        <dbReference type="Proteomes" id="UP000037035"/>
    </source>
</evidence>
<reference evidence="2 3" key="1">
    <citation type="submission" date="2015-08" db="EMBL/GenBank/DDBJ databases">
        <title>Next Generation Sequencing and Analysis of the Genome of Puccinia sorghi L Schw, the Causal Agent of Maize Common Rust.</title>
        <authorList>
            <person name="Rochi L."/>
            <person name="Burguener G."/>
            <person name="Darino M."/>
            <person name="Turjanski A."/>
            <person name="Kreff E."/>
            <person name="Dieguez M.J."/>
            <person name="Sacco F."/>
        </authorList>
    </citation>
    <scope>NUCLEOTIDE SEQUENCE [LARGE SCALE GENOMIC DNA]</scope>
    <source>
        <strain evidence="2 3">RO10H11247</strain>
    </source>
</reference>
<comment type="caution">
    <text evidence="2">The sequence shown here is derived from an EMBL/GenBank/DDBJ whole genome shotgun (WGS) entry which is preliminary data.</text>
</comment>
<feature type="compositionally biased region" description="Basic residues" evidence="1">
    <location>
        <begin position="45"/>
        <end position="57"/>
    </location>
</feature>
<evidence type="ECO:0000256" key="1">
    <source>
        <dbReference type="SAM" id="MobiDB-lite"/>
    </source>
</evidence>
<protein>
    <submittedName>
        <fullName evidence="2">Uncharacterized protein</fullName>
    </submittedName>
</protein>
<dbReference type="Proteomes" id="UP000037035">
    <property type="component" value="Unassembled WGS sequence"/>
</dbReference>
<dbReference type="EMBL" id="LAVV01007249">
    <property type="protein sequence ID" value="KNZ56580.1"/>
    <property type="molecule type" value="Genomic_DNA"/>
</dbReference>
<feature type="region of interest" description="Disordered" evidence="1">
    <location>
        <begin position="44"/>
        <end position="79"/>
    </location>
</feature>
<dbReference type="AlphaFoldDB" id="A0A0L6V8Y8"/>
<accession>A0A0L6V8Y8</accession>
<gene>
    <name evidence="2" type="ORF">VP01_2371g2</name>
</gene>
<dbReference type="VEuPathDB" id="FungiDB:VP01_2371g2"/>
<sequence length="345" mass="38674">MFLDYIFVSNSTFGVLRVPLAFTGSKMAQHRGLLCDGQTCTRGRGVGRRMSHPKGRKPQGGAVTQAAQEKSQKQHLRPPPPICSAGTVILSPYISDYLLEINYYSFFFLMRAAQKCHRVVSFWLGSTLCLIRMIQRMTMSQTAKRCRRTHLLYEPMITPPTVHSREVIILSCKPVGIIIMEQVFESTAVPDCDYVAITHLFALATSTMSQGLEPNNGQPHQLENLLLINNNTILSVRILGVVIIKRVSITEEKSIDLLIKVSEIQEFVAQDEEGCCSVVCLKVTENFGSIQTSIFKNEVFKLRILHSTHLALRRSSKGPRSWWLMCGKLGSGLMSVLLFSKLLII</sequence>
<keyword evidence="3" id="KW-1185">Reference proteome</keyword>
<organism evidence="2 3">
    <name type="scientific">Puccinia sorghi</name>
    <dbReference type="NCBI Taxonomy" id="27349"/>
    <lineage>
        <taxon>Eukaryota</taxon>
        <taxon>Fungi</taxon>
        <taxon>Dikarya</taxon>
        <taxon>Basidiomycota</taxon>
        <taxon>Pucciniomycotina</taxon>
        <taxon>Pucciniomycetes</taxon>
        <taxon>Pucciniales</taxon>
        <taxon>Pucciniaceae</taxon>
        <taxon>Puccinia</taxon>
    </lineage>
</organism>